<sequence length="88" mass="9423">MGDVAAVIKVMPESIETDLMHLKDMLEAALPENVVLHGYKEEPIAFGLKALMLTLILPDSEGGTESIETAFAEVEGVESVQVVEVGLI</sequence>
<comment type="caution">
    <text evidence="9">The sequence shown here is derived from an EMBL/GenBank/DDBJ whole genome shotgun (WGS) entry which is preliminary data.</text>
</comment>
<keyword evidence="5 7" id="KW-0648">Protein biosynthesis</keyword>
<accession>A0A1F2PAN6</accession>
<proteinExistence type="inferred from homology"/>
<dbReference type="InterPro" id="IPR014717">
    <property type="entry name" value="Transl_elong_EF1B/ribsomal_bS6"/>
</dbReference>
<dbReference type="PANTHER" id="PTHR39647:SF1">
    <property type="entry name" value="ELONGATION FACTOR 1-BETA"/>
    <property type="match status" value="1"/>
</dbReference>
<keyword evidence="10" id="KW-1185">Reference proteome</keyword>
<organism evidence="9 10">
    <name type="scientific">Candidatus Syntropharchaeum caldarium</name>
    <dbReference type="NCBI Taxonomy" id="1838285"/>
    <lineage>
        <taxon>Archaea</taxon>
        <taxon>Methanobacteriati</taxon>
        <taxon>Methanobacteriota</taxon>
        <taxon>Stenosarchaea group</taxon>
        <taxon>Methanomicrobia</taxon>
        <taxon>Methanosarcinales</taxon>
        <taxon>ANME-2 cluster</taxon>
        <taxon>Candidatus Syntropharchaeum</taxon>
    </lineage>
</organism>
<feature type="domain" description="Translation elongation factor EF1B beta/delta subunit guanine nucleotide exchange" evidence="8">
    <location>
        <begin position="3"/>
        <end position="88"/>
    </location>
</feature>
<name>A0A1F2PAN6_9EURY</name>
<evidence type="ECO:0000256" key="3">
    <source>
        <dbReference type="ARBA" id="ARBA00017600"/>
    </source>
</evidence>
<evidence type="ECO:0000256" key="1">
    <source>
        <dbReference type="ARBA" id="ARBA00003815"/>
    </source>
</evidence>
<dbReference type="NCBIfam" id="TIGR00489">
    <property type="entry name" value="aEF-1_beta"/>
    <property type="match status" value="1"/>
</dbReference>
<gene>
    <name evidence="7" type="primary">ef1b</name>
    <name evidence="9" type="ORF">SCAL_000146</name>
</gene>
<dbReference type="PANTHER" id="PTHR39647">
    <property type="entry name" value="ELONGATION FACTOR 1-BETA"/>
    <property type="match status" value="1"/>
</dbReference>
<comment type="function">
    <text evidence="1 7">Promotes the exchange of GDP for GTP in EF-1-alpha/GDP, thus allowing the regeneration of EF-1-alpha/GTP that could then be used to form the ternary complex EF-1-alpha/GTP/AAtRNA.</text>
</comment>
<dbReference type="SUPFAM" id="SSF54984">
    <property type="entry name" value="eEF-1beta-like"/>
    <property type="match status" value="1"/>
</dbReference>
<dbReference type="InterPro" id="IPR014038">
    <property type="entry name" value="EF1B_bsu/dsu_GNE"/>
</dbReference>
<dbReference type="SMART" id="SM00888">
    <property type="entry name" value="EF1_GNE"/>
    <property type="match status" value="1"/>
</dbReference>
<dbReference type="PATRIC" id="fig|1838285.3.peg.150"/>
<evidence type="ECO:0000256" key="2">
    <source>
        <dbReference type="ARBA" id="ARBA00007411"/>
    </source>
</evidence>
<evidence type="ECO:0000313" key="9">
    <source>
        <dbReference type="EMBL" id="OFV68470.1"/>
    </source>
</evidence>
<dbReference type="PIRSF" id="PIRSF006521">
    <property type="entry name" value="Transl_elong_EF1B_B_arc"/>
    <property type="match status" value="1"/>
</dbReference>
<dbReference type="Pfam" id="PF00736">
    <property type="entry name" value="EF1_GNE"/>
    <property type="match status" value="1"/>
</dbReference>
<evidence type="ECO:0000256" key="6">
    <source>
        <dbReference type="ARBA" id="ARBA00032274"/>
    </source>
</evidence>
<evidence type="ECO:0000259" key="8">
    <source>
        <dbReference type="SMART" id="SM00888"/>
    </source>
</evidence>
<dbReference type="EMBL" id="LYOS01000001">
    <property type="protein sequence ID" value="OFV68470.1"/>
    <property type="molecule type" value="Genomic_DNA"/>
</dbReference>
<dbReference type="HAMAP" id="MF_00043">
    <property type="entry name" value="EF1_beta"/>
    <property type="match status" value="1"/>
</dbReference>
<dbReference type="GO" id="GO:0003746">
    <property type="term" value="F:translation elongation factor activity"/>
    <property type="evidence" value="ECO:0007669"/>
    <property type="project" value="UniProtKB-UniRule"/>
</dbReference>
<protein>
    <recommendedName>
        <fullName evidence="3 7">Elongation factor 1-beta</fullName>
        <shortName evidence="7">EF-1-beta</shortName>
    </recommendedName>
    <alternativeName>
        <fullName evidence="6 7">aEF-1beta</fullName>
    </alternativeName>
</protein>
<dbReference type="InterPro" id="IPR036219">
    <property type="entry name" value="eEF-1beta-like_sf"/>
</dbReference>
<dbReference type="InterPro" id="IPR004542">
    <property type="entry name" value="Transl_elong_EF1B_B_arc"/>
</dbReference>
<dbReference type="CDD" id="cd00292">
    <property type="entry name" value="EF1B"/>
    <property type="match status" value="1"/>
</dbReference>
<evidence type="ECO:0000256" key="4">
    <source>
        <dbReference type="ARBA" id="ARBA00022768"/>
    </source>
</evidence>
<reference evidence="9" key="1">
    <citation type="submission" date="2016-05" db="EMBL/GenBank/DDBJ databases">
        <title>Microbial consortia oxidize butane by reversing methanogenesis.</title>
        <authorList>
            <person name="Laso-Perez R."/>
            <person name="Richter M."/>
            <person name="Wegener G."/>
            <person name="Musat F."/>
        </authorList>
    </citation>
    <scope>NUCLEOTIDE SEQUENCE [LARGE SCALE GENOMIC DNA]</scope>
    <source>
        <strain evidence="9">BOX2</strain>
    </source>
</reference>
<comment type="similarity">
    <text evidence="2 7">Belongs to the EF-1-beta/EF-1-delta family.</text>
</comment>
<dbReference type="AlphaFoldDB" id="A0A1F2PAN6"/>
<evidence type="ECO:0000256" key="5">
    <source>
        <dbReference type="ARBA" id="ARBA00022917"/>
    </source>
</evidence>
<evidence type="ECO:0000256" key="7">
    <source>
        <dbReference type="HAMAP-Rule" id="MF_00043"/>
    </source>
</evidence>
<evidence type="ECO:0000313" key="10">
    <source>
        <dbReference type="Proteomes" id="UP000186940"/>
    </source>
</evidence>
<keyword evidence="4 7" id="KW-0251">Elongation factor</keyword>
<dbReference type="NCBIfam" id="NF001670">
    <property type="entry name" value="PRK00435.1"/>
    <property type="match status" value="1"/>
</dbReference>
<dbReference type="Proteomes" id="UP000186940">
    <property type="component" value="Unassembled WGS sequence"/>
</dbReference>
<dbReference type="Gene3D" id="3.30.70.60">
    <property type="match status" value="1"/>
</dbReference>
<dbReference type="STRING" id="1838285.SCAL_000146"/>